<gene>
    <name evidence="5" type="ORF">DCAF_LOCUS3867</name>
</gene>
<dbReference type="Proteomes" id="UP001314170">
    <property type="component" value="Unassembled WGS sequence"/>
</dbReference>
<comment type="caution">
    <text evidence="5">The sequence shown here is derived from an EMBL/GenBank/DDBJ whole genome shotgun (WGS) entry which is preliminary data.</text>
</comment>
<feature type="domain" description="Remorin C-terminal" evidence="4">
    <location>
        <begin position="243"/>
        <end position="352"/>
    </location>
</feature>
<feature type="compositionally biased region" description="Low complexity" evidence="3">
    <location>
        <begin position="22"/>
        <end position="33"/>
    </location>
</feature>
<dbReference type="AlphaFoldDB" id="A0AAV1QWS4"/>
<dbReference type="EMBL" id="CAWUPB010000851">
    <property type="protein sequence ID" value="CAK7326171.1"/>
    <property type="molecule type" value="Genomic_DNA"/>
</dbReference>
<feature type="region of interest" description="Disordered" evidence="3">
    <location>
        <begin position="98"/>
        <end position="166"/>
    </location>
</feature>
<protein>
    <recommendedName>
        <fullName evidence="4">Remorin C-terminal domain-containing protein</fullName>
    </recommendedName>
</protein>
<evidence type="ECO:0000313" key="6">
    <source>
        <dbReference type="Proteomes" id="UP001314170"/>
    </source>
</evidence>
<sequence>MHPGQLSKNLRFENSPFLGNGESAKASQESSQEPRSVRDGRIPSLKTPSFKEEKKRPQNWFRRQFSGQMNQDSDSNRIEQATAVAAAAYAITSLYASSIPEQKKIGKRPEPLLTQTKSKRQELTDLIPESGRTGKQFSGEGSMRRLERQDSKVTETATKEKTTSKVATAAPEIKRTLTFTDKSTPSMKKTPSFAENAEPIIDEPTVKPKITVPKPDLPPTRKPLTPPTKIKREVSTRPGIDGTDADAWERAELSKIQKRYEEMNARILSWENKKKEKAKNRLKKTELSYLLDPQSDLAQIQSKALKQFHDEIVDIDQIAGAAKAKAAERQRNKEFKAKEKANTIRKTGKLPRTLKEVELAQDIRHYLRKTTAFDLRTLTATQICKIHS</sequence>
<organism evidence="5 6">
    <name type="scientific">Dovyalis caffra</name>
    <dbReference type="NCBI Taxonomy" id="77055"/>
    <lineage>
        <taxon>Eukaryota</taxon>
        <taxon>Viridiplantae</taxon>
        <taxon>Streptophyta</taxon>
        <taxon>Embryophyta</taxon>
        <taxon>Tracheophyta</taxon>
        <taxon>Spermatophyta</taxon>
        <taxon>Magnoliopsida</taxon>
        <taxon>eudicotyledons</taxon>
        <taxon>Gunneridae</taxon>
        <taxon>Pentapetalae</taxon>
        <taxon>rosids</taxon>
        <taxon>fabids</taxon>
        <taxon>Malpighiales</taxon>
        <taxon>Salicaceae</taxon>
        <taxon>Flacourtieae</taxon>
        <taxon>Dovyalis</taxon>
    </lineage>
</organism>
<reference evidence="5 6" key="1">
    <citation type="submission" date="2024-01" db="EMBL/GenBank/DDBJ databases">
        <authorList>
            <person name="Waweru B."/>
        </authorList>
    </citation>
    <scope>NUCLEOTIDE SEQUENCE [LARGE SCALE GENOMIC DNA]</scope>
</reference>
<dbReference type="PANTHER" id="PTHR31471:SF51">
    <property type="entry name" value="REMORIN FAMILY PROTEIN"/>
    <property type="match status" value="1"/>
</dbReference>
<feature type="compositionally biased region" description="Pro residues" evidence="3">
    <location>
        <begin position="215"/>
        <end position="226"/>
    </location>
</feature>
<dbReference type="PANTHER" id="PTHR31471">
    <property type="entry name" value="OS02G0116800 PROTEIN"/>
    <property type="match status" value="1"/>
</dbReference>
<evidence type="ECO:0000256" key="3">
    <source>
        <dbReference type="SAM" id="MobiDB-lite"/>
    </source>
</evidence>
<evidence type="ECO:0000259" key="4">
    <source>
        <dbReference type="Pfam" id="PF03763"/>
    </source>
</evidence>
<evidence type="ECO:0000313" key="5">
    <source>
        <dbReference type="EMBL" id="CAK7326171.1"/>
    </source>
</evidence>
<keyword evidence="2" id="KW-0175">Coiled coil</keyword>
<feature type="compositionally biased region" description="Basic and acidic residues" evidence="3">
    <location>
        <begin position="142"/>
        <end position="163"/>
    </location>
</feature>
<accession>A0AAV1QWS4</accession>
<comment type="similarity">
    <text evidence="1">Belongs to the remorin family.</text>
</comment>
<keyword evidence="6" id="KW-1185">Reference proteome</keyword>
<name>A0AAV1QWS4_9ROSI</name>
<feature type="region of interest" description="Disordered" evidence="3">
    <location>
        <begin position="207"/>
        <end position="243"/>
    </location>
</feature>
<feature type="coiled-coil region" evidence="2">
    <location>
        <begin position="253"/>
        <end position="280"/>
    </location>
</feature>
<evidence type="ECO:0000256" key="1">
    <source>
        <dbReference type="ARBA" id="ARBA00005711"/>
    </source>
</evidence>
<dbReference type="Pfam" id="PF03763">
    <property type="entry name" value="Remorin_C"/>
    <property type="match status" value="1"/>
</dbReference>
<dbReference type="InterPro" id="IPR005516">
    <property type="entry name" value="Remorin_C"/>
</dbReference>
<proteinExistence type="inferred from homology"/>
<evidence type="ECO:0000256" key="2">
    <source>
        <dbReference type="SAM" id="Coils"/>
    </source>
</evidence>
<feature type="compositionally biased region" description="Basic and acidic residues" evidence="3">
    <location>
        <begin position="101"/>
        <end position="110"/>
    </location>
</feature>
<feature type="region of interest" description="Disordered" evidence="3">
    <location>
        <begin position="1"/>
        <end position="76"/>
    </location>
</feature>